<dbReference type="GO" id="GO:0046872">
    <property type="term" value="F:metal ion binding"/>
    <property type="evidence" value="ECO:0007669"/>
    <property type="project" value="UniProtKB-UniRule"/>
</dbReference>
<dbReference type="PIRSF" id="PIRSF006268">
    <property type="entry name" value="ApbE"/>
    <property type="match status" value="1"/>
</dbReference>
<keyword evidence="3 10" id="KW-0285">Flavoprotein</keyword>
<evidence type="ECO:0000256" key="11">
    <source>
        <dbReference type="PIRSR" id="PIRSR006268-2"/>
    </source>
</evidence>
<comment type="cofactor">
    <cofactor evidence="11">
        <name>Mg(2+)</name>
        <dbReference type="ChEBI" id="CHEBI:18420"/>
    </cofactor>
    <cofactor evidence="11">
        <name>Mn(2+)</name>
        <dbReference type="ChEBI" id="CHEBI:29035"/>
    </cofactor>
    <text evidence="11">Magnesium. Can also use manganese.</text>
</comment>
<dbReference type="Gene3D" id="3.10.520.10">
    <property type="entry name" value="ApbE-like domains"/>
    <property type="match status" value="1"/>
</dbReference>
<proteinExistence type="inferred from homology"/>
<dbReference type="Pfam" id="PF02424">
    <property type="entry name" value="ApbE"/>
    <property type="match status" value="1"/>
</dbReference>
<keyword evidence="6 10" id="KW-0274">FAD</keyword>
<evidence type="ECO:0000256" key="3">
    <source>
        <dbReference type="ARBA" id="ARBA00022630"/>
    </source>
</evidence>
<accession>A0A1X7KSI5</accession>
<dbReference type="GO" id="GO:0016740">
    <property type="term" value="F:transferase activity"/>
    <property type="evidence" value="ECO:0007669"/>
    <property type="project" value="UniProtKB-UniRule"/>
</dbReference>
<dbReference type="Proteomes" id="UP000193834">
    <property type="component" value="Unassembled WGS sequence"/>
</dbReference>
<name>A0A1X7KSI5_9BACL</name>
<dbReference type="RefSeq" id="WP_085494829.1">
    <property type="nucleotide sequence ID" value="NZ_FXAZ01000003.1"/>
</dbReference>
<evidence type="ECO:0000256" key="7">
    <source>
        <dbReference type="ARBA" id="ARBA00022842"/>
    </source>
</evidence>
<evidence type="ECO:0000256" key="6">
    <source>
        <dbReference type="ARBA" id="ARBA00022827"/>
    </source>
</evidence>
<comment type="catalytic activity">
    <reaction evidence="9 10 12">
        <text>L-threonyl-[protein] + FAD = FMN-L-threonyl-[protein] + AMP + H(+)</text>
        <dbReference type="Rhea" id="RHEA:36847"/>
        <dbReference type="Rhea" id="RHEA-COMP:11060"/>
        <dbReference type="Rhea" id="RHEA-COMP:11061"/>
        <dbReference type="ChEBI" id="CHEBI:15378"/>
        <dbReference type="ChEBI" id="CHEBI:30013"/>
        <dbReference type="ChEBI" id="CHEBI:57692"/>
        <dbReference type="ChEBI" id="CHEBI:74257"/>
        <dbReference type="ChEBI" id="CHEBI:456215"/>
        <dbReference type="EC" id="2.7.1.180"/>
    </reaction>
</comment>
<evidence type="ECO:0000313" key="13">
    <source>
        <dbReference type="EMBL" id="SMG44439.1"/>
    </source>
</evidence>
<sequence>MKHPRKHSIPRVSTALIVAISIVLLFSGCANKSETKDTASKPSNIKQQSYFIFDTIVTVKIYDAKASDQDFEQIKGLMETIDNQMSRTKEGSELYNLNQHAGKGPFKVSEEVFQVIETALDYAEKTNGRFEPTIGPLVDLWNIGHENAKVPKQADIDEKLKLVDYKKVKLDKENLTVELEQPGMVVDLGSIGKGYAADVIAKYIRDQGYTSAIIDLGGNIFAVGEKPGGLDWTIGVQDPDETRGNQIGQAKVKDRTIVTSGVYERYFVENGKHYHHILDPKTGYPVENKLNSVTIVTEKSTDADALSTSLFSLGLEEGLRFIETKPEAEAIFITTDHKVYTSSGIQKYFDLTNEHYQFAE</sequence>
<dbReference type="EC" id="2.7.1.180" evidence="1 10"/>
<keyword evidence="12" id="KW-1003">Cell membrane</keyword>
<feature type="binding site" evidence="11">
    <location>
        <position position="304"/>
    </location>
    <ligand>
        <name>Mg(2+)</name>
        <dbReference type="ChEBI" id="CHEBI:18420"/>
    </ligand>
</feature>
<dbReference type="EMBL" id="FXAZ01000003">
    <property type="protein sequence ID" value="SMG44439.1"/>
    <property type="molecule type" value="Genomic_DNA"/>
</dbReference>
<feature type="binding site" evidence="11">
    <location>
        <position position="190"/>
    </location>
    <ligand>
        <name>Mg(2+)</name>
        <dbReference type="ChEBI" id="CHEBI:18420"/>
    </ligand>
</feature>
<protein>
    <recommendedName>
        <fullName evidence="2 10">FAD:protein FMN transferase</fullName>
        <ecNumber evidence="1 10">2.7.1.180</ecNumber>
    </recommendedName>
    <alternativeName>
        <fullName evidence="8 10">Flavin transferase</fullName>
    </alternativeName>
</protein>
<keyword evidence="14" id="KW-1185">Reference proteome</keyword>
<keyword evidence="7 10" id="KW-0460">Magnesium</keyword>
<organism evidence="13 14">
    <name type="scientific">Paenibacillus aquistagni</name>
    <dbReference type="NCBI Taxonomy" id="1852522"/>
    <lineage>
        <taxon>Bacteria</taxon>
        <taxon>Bacillati</taxon>
        <taxon>Bacillota</taxon>
        <taxon>Bacilli</taxon>
        <taxon>Bacillales</taxon>
        <taxon>Paenibacillaceae</taxon>
        <taxon>Paenibacillus</taxon>
    </lineage>
</organism>
<dbReference type="STRING" id="1852522.SAMN06295960_2656"/>
<evidence type="ECO:0000256" key="10">
    <source>
        <dbReference type="PIRNR" id="PIRNR006268"/>
    </source>
</evidence>
<evidence type="ECO:0000256" key="12">
    <source>
        <dbReference type="RuleBase" id="RU363002"/>
    </source>
</evidence>
<comment type="subcellular location">
    <subcellularLocation>
        <location evidence="12">Cell inner membrane</location>
        <topology evidence="12">Lipid-anchor</topology>
        <orientation evidence="12">Periplasmic side</orientation>
    </subcellularLocation>
</comment>
<evidence type="ECO:0000256" key="1">
    <source>
        <dbReference type="ARBA" id="ARBA00011955"/>
    </source>
</evidence>
<keyword evidence="5 10" id="KW-0479">Metal-binding</keyword>
<keyword evidence="12 13" id="KW-0449">Lipoprotein</keyword>
<dbReference type="PROSITE" id="PS51257">
    <property type="entry name" value="PROKAR_LIPOPROTEIN"/>
    <property type="match status" value="1"/>
</dbReference>
<evidence type="ECO:0000256" key="9">
    <source>
        <dbReference type="ARBA" id="ARBA00048540"/>
    </source>
</evidence>
<evidence type="ECO:0000313" key="14">
    <source>
        <dbReference type="Proteomes" id="UP000193834"/>
    </source>
</evidence>
<keyword evidence="4 10" id="KW-0808">Transferase</keyword>
<feature type="binding site" evidence="11">
    <location>
        <position position="308"/>
    </location>
    <ligand>
        <name>Mg(2+)</name>
        <dbReference type="ChEBI" id="CHEBI:18420"/>
    </ligand>
</feature>
<gene>
    <name evidence="13" type="ORF">SAMN06295960_2656</name>
</gene>
<evidence type="ECO:0000256" key="2">
    <source>
        <dbReference type="ARBA" id="ARBA00016337"/>
    </source>
</evidence>
<dbReference type="PANTHER" id="PTHR30040:SF2">
    <property type="entry name" value="FAD:PROTEIN FMN TRANSFERASE"/>
    <property type="match status" value="1"/>
</dbReference>
<dbReference type="SUPFAM" id="SSF143631">
    <property type="entry name" value="ApbE-like"/>
    <property type="match status" value="1"/>
</dbReference>
<keyword evidence="12" id="KW-0472">Membrane</keyword>
<evidence type="ECO:0000256" key="4">
    <source>
        <dbReference type="ARBA" id="ARBA00022679"/>
    </source>
</evidence>
<dbReference type="AlphaFoldDB" id="A0A1X7KSI5"/>
<comment type="function">
    <text evidence="12">Flavin transferase that catalyzes the transfer of the FMN moiety of FAD and its covalent binding to the hydroxyl group of a threonine residue in a target flavoprotein.</text>
</comment>
<evidence type="ECO:0000256" key="8">
    <source>
        <dbReference type="ARBA" id="ARBA00031306"/>
    </source>
</evidence>
<reference evidence="13 14" key="1">
    <citation type="submission" date="2017-04" db="EMBL/GenBank/DDBJ databases">
        <authorList>
            <person name="Afonso C.L."/>
            <person name="Miller P.J."/>
            <person name="Scott M.A."/>
            <person name="Spackman E."/>
            <person name="Goraichik I."/>
            <person name="Dimitrov K.M."/>
            <person name="Suarez D.L."/>
            <person name="Swayne D.E."/>
        </authorList>
    </citation>
    <scope>NUCLEOTIDE SEQUENCE [LARGE SCALE GENOMIC DNA]</scope>
    <source>
        <strain evidence="13 14">11</strain>
    </source>
</reference>
<dbReference type="PANTHER" id="PTHR30040">
    <property type="entry name" value="THIAMINE BIOSYNTHESIS LIPOPROTEIN APBE"/>
    <property type="match status" value="1"/>
</dbReference>
<dbReference type="InterPro" id="IPR024932">
    <property type="entry name" value="ApbE"/>
</dbReference>
<dbReference type="OrthoDB" id="9778595at2"/>
<comment type="similarity">
    <text evidence="10 12">Belongs to the ApbE family.</text>
</comment>
<dbReference type="InterPro" id="IPR003374">
    <property type="entry name" value="ApbE-like_sf"/>
</dbReference>
<evidence type="ECO:0000256" key="5">
    <source>
        <dbReference type="ARBA" id="ARBA00022723"/>
    </source>
</evidence>
<keyword evidence="12" id="KW-0997">Cell inner membrane</keyword>
<dbReference type="GO" id="GO:0005886">
    <property type="term" value="C:plasma membrane"/>
    <property type="evidence" value="ECO:0007669"/>
    <property type="project" value="UniProtKB-SubCell"/>
</dbReference>